<dbReference type="EMBL" id="NMQW01000015">
    <property type="protein sequence ID" value="OXM86427.1"/>
    <property type="molecule type" value="Genomic_DNA"/>
</dbReference>
<proteinExistence type="predicted"/>
<dbReference type="Proteomes" id="UP000215509">
    <property type="component" value="Unassembled WGS sequence"/>
</dbReference>
<evidence type="ECO:0000259" key="1">
    <source>
        <dbReference type="Pfam" id="PF07238"/>
    </source>
</evidence>
<dbReference type="InterPro" id="IPR009875">
    <property type="entry name" value="PilZ_domain"/>
</dbReference>
<dbReference type="OrthoDB" id="2566152at2"/>
<dbReference type="GO" id="GO:0035438">
    <property type="term" value="F:cyclic-di-GMP binding"/>
    <property type="evidence" value="ECO:0007669"/>
    <property type="project" value="InterPro"/>
</dbReference>
<name>A0A229US17_9BACL</name>
<comment type="caution">
    <text evidence="2">The sequence shown here is derived from an EMBL/GenBank/DDBJ whole genome shotgun (WGS) entry which is preliminary data.</text>
</comment>
<organism evidence="2 3">
    <name type="scientific">Paenibacillus rigui</name>
    <dbReference type="NCBI Taxonomy" id="554312"/>
    <lineage>
        <taxon>Bacteria</taxon>
        <taxon>Bacillati</taxon>
        <taxon>Bacillota</taxon>
        <taxon>Bacilli</taxon>
        <taxon>Bacillales</taxon>
        <taxon>Paenibacillaceae</taxon>
        <taxon>Paenibacillus</taxon>
    </lineage>
</organism>
<dbReference type="Pfam" id="PF07238">
    <property type="entry name" value="PilZ"/>
    <property type="match status" value="1"/>
</dbReference>
<dbReference type="SUPFAM" id="SSF141371">
    <property type="entry name" value="PilZ domain-like"/>
    <property type="match status" value="1"/>
</dbReference>
<gene>
    <name evidence="2" type="ORF">CF651_10880</name>
</gene>
<evidence type="ECO:0000313" key="2">
    <source>
        <dbReference type="EMBL" id="OXM86427.1"/>
    </source>
</evidence>
<reference evidence="2 3" key="1">
    <citation type="submission" date="2017-07" db="EMBL/GenBank/DDBJ databases">
        <title>Genome sequencing and assembly of Paenibacillus rigui.</title>
        <authorList>
            <person name="Mayilraj S."/>
        </authorList>
    </citation>
    <scope>NUCLEOTIDE SEQUENCE [LARGE SCALE GENOMIC DNA]</scope>
    <source>
        <strain evidence="2 3">JCM 16352</strain>
    </source>
</reference>
<evidence type="ECO:0000313" key="3">
    <source>
        <dbReference type="Proteomes" id="UP000215509"/>
    </source>
</evidence>
<keyword evidence="3" id="KW-1185">Reference proteome</keyword>
<dbReference type="RefSeq" id="WP_094014883.1">
    <property type="nucleotide sequence ID" value="NZ_NMQW01000015.1"/>
</dbReference>
<dbReference type="Gene3D" id="2.40.10.220">
    <property type="entry name" value="predicted glycosyltransferase like domains"/>
    <property type="match status" value="1"/>
</dbReference>
<feature type="domain" description="PilZ" evidence="1">
    <location>
        <begin position="107"/>
        <end position="209"/>
    </location>
</feature>
<protein>
    <submittedName>
        <fullName evidence="2">PilZ domain-containing protein</fullName>
    </submittedName>
</protein>
<dbReference type="AlphaFoldDB" id="A0A229US17"/>
<accession>A0A229US17</accession>
<sequence length="230" mass="25884">MLTKLAKTGTQYEYSGEKYKSPAGILLNSRTAVETEFFVSTGVLSYAEGDLLEIEIPEYARFQLGDSAKITVYSPGGIYTFLSRVVAKGEGALVFINPPANRNRFVEKREHPRVEVNEAGTLRTTLASATETNPMIIQNISVSGLGFTFQEELKLGSTYQMEAELGQGCSLRCEVEIMRMERIGEEHYYGARYVGLGTDKVRPLRAFILKKQVELHFERKKKESSKRTFK</sequence>